<feature type="transmembrane region" description="Helical" evidence="3">
    <location>
        <begin position="6"/>
        <end position="28"/>
    </location>
</feature>
<dbReference type="SUPFAM" id="SSF51735">
    <property type="entry name" value="NAD(P)-binding Rossmann-fold domains"/>
    <property type="match status" value="1"/>
</dbReference>
<feature type="domain" description="NmrA-like" evidence="4">
    <location>
        <begin position="8"/>
        <end position="128"/>
    </location>
</feature>
<gene>
    <name evidence="5" type="ORF">CALVIDRAFT_600719</name>
</gene>
<organism evidence="5 6">
    <name type="scientific">Calocera viscosa (strain TUFC12733)</name>
    <dbReference type="NCBI Taxonomy" id="1330018"/>
    <lineage>
        <taxon>Eukaryota</taxon>
        <taxon>Fungi</taxon>
        <taxon>Dikarya</taxon>
        <taxon>Basidiomycota</taxon>
        <taxon>Agaricomycotina</taxon>
        <taxon>Dacrymycetes</taxon>
        <taxon>Dacrymycetales</taxon>
        <taxon>Dacrymycetaceae</taxon>
        <taxon>Calocera</taxon>
    </lineage>
</organism>
<dbReference type="PANTHER" id="PTHR10366">
    <property type="entry name" value="NAD DEPENDENT EPIMERASE/DEHYDRATASE"/>
    <property type="match status" value="1"/>
</dbReference>
<dbReference type="STRING" id="1330018.A0A167JEJ7"/>
<keyword evidence="1" id="KW-0560">Oxidoreductase</keyword>
<evidence type="ECO:0000259" key="4">
    <source>
        <dbReference type="Pfam" id="PF05368"/>
    </source>
</evidence>
<comment type="similarity">
    <text evidence="2">Belongs to the NAD(P)-dependent epimerase/dehydratase family. Dihydroflavonol-4-reductase subfamily.</text>
</comment>
<proteinExistence type="inferred from homology"/>
<keyword evidence="6" id="KW-1185">Reference proteome</keyword>
<name>A0A167JEJ7_CALVF</name>
<dbReference type="EMBL" id="KV417301">
    <property type="protein sequence ID" value="KZO93510.1"/>
    <property type="molecule type" value="Genomic_DNA"/>
</dbReference>
<keyword evidence="3" id="KW-0812">Transmembrane</keyword>
<dbReference type="GO" id="GO:0016616">
    <property type="term" value="F:oxidoreductase activity, acting on the CH-OH group of donors, NAD or NADP as acceptor"/>
    <property type="evidence" value="ECO:0007669"/>
    <property type="project" value="TreeGrafter"/>
</dbReference>
<evidence type="ECO:0000256" key="3">
    <source>
        <dbReference type="SAM" id="Phobius"/>
    </source>
</evidence>
<dbReference type="PANTHER" id="PTHR10366:SF562">
    <property type="entry name" value="ALDEHYDE REDUCTASE II (AFU_ORTHOLOGUE AFUA_1G11360)"/>
    <property type="match status" value="1"/>
</dbReference>
<keyword evidence="3" id="KW-1133">Transmembrane helix</keyword>
<dbReference type="Pfam" id="PF05368">
    <property type="entry name" value="NmrA"/>
    <property type="match status" value="1"/>
</dbReference>
<dbReference type="Gene3D" id="3.40.50.720">
    <property type="entry name" value="NAD(P)-binding Rossmann-like Domain"/>
    <property type="match status" value="1"/>
</dbReference>
<evidence type="ECO:0000313" key="5">
    <source>
        <dbReference type="EMBL" id="KZO93510.1"/>
    </source>
</evidence>
<dbReference type="OrthoDB" id="2735536at2759"/>
<dbReference type="Proteomes" id="UP000076738">
    <property type="component" value="Unassembled WGS sequence"/>
</dbReference>
<accession>A0A167JEJ7</accession>
<protein>
    <submittedName>
        <fullName evidence="5">NAD(P)-binding protein</fullName>
    </submittedName>
</protein>
<evidence type="ECO:0000313" key="6">
    <source>
        <dbReference type="Proteomes" id="UP000076738"/>
    </source>
</evidence>
<evidence type="ECO:0000256" key="2">
    <source>
        <dbReference type="ARBA" id="ARBA00023445"/>
    </source>
</evidence>
<sequence length="329" mass="35532">MPTLQPGSLVVITGLTGYIASHIGLVALRSGFKVRGTVRSLSRGEELRAAYTKLGVDASAEKLSFTIVDDLTKQEQFENAFGGAEGIIHTALPEPSMTWIQDSIASNVALLTAATKTGTVKRVVLTSSSVAVHTGPPTDKVLDDKDWNDAAVEGFQNAPLAEKAKYIYAAAKTLAEKEAWKWMDNEKPAFDLVALLPNVNVGPIIFGEARSSASFVLKLFKQDDTDVKRMGPQWYIDVRDTGALHVLSLTDASVSNTRIWAAAGPCGANEFIAILKKHFPQADLPRDIEGPLGESSTQMIDSEKGRLMLGGKWRPLEESVVEMAKSVGY</sequence>
<dbReference type="InterPro" id="IPR036291">
    <property type="entry name" value="NAD(P)-bd_dom_sf"/>
</dbReference>
<dbReference type="AlphaFoldDB" id="A0A167JEJ7"/>
<reference evidence="5 6" key="1">
    <citation type="journal article" date="2016" name="Mol. Biol. Evol.">
        <title>Comparative Genomics of Early-Diverging Mushroom-Forming Fungi Provides Insights into the Origins of Lignocellulose Decay Capabilities.</title>
        <authorList>
            <person name="Nagy L.G."/>
            <person name="Riley R."/>
            <person name="Tritt A."/>
            <person name="Adam C."/>
            <person name="Daum C."/>
            <person name="Floudas D."/>
            <person name="Sun H."/>
            <person name="Yadav J.S."/>
            <person name="Pangilinan J."/>
            <person name="Larsson K.H."/>
            <person name="Matsuura K."/>
            <person name="Barry K."/>
            <person name="Labutti K."/>
            <person name="Kuo R."/>
            <person name="Ohm R.A."/>
            <person name="Bhattacharya S.S."/>
            <person name="Shirouzu T."/>
            <person name="Yoshinaga Y."/>
            <person name="Martin F.M."/>
            <person name="Grigoriev I.V."/>
            <person name="Hibbett D.S."/>
        </authorList>
    </citation>
    <scope>NUCLEOTIDE SEQUENCE [LARGE SCALE GENOMIC DNA]</scope>
    <source>
        <strain evidence="5 6">TUFC12733</strain>
    </source>
</reference>
<dbReference type="InterPro" id="IPR008030">
    <property type="entry name" value="NmrA-like"/>
</dbReference>
<keyword evidence="3" id="KW-0472">Membrane</keyword>
<dbReference type="InterPro" id="IPR050425">
    <property type="entry name" value="NAD(P)_dehydrat-like"/>
</dbReference>
<evidence type="ECO:0000256" key="1">
    <source>
        <dbReference type="ARBA" id="ARBA00023002"/>
    </source>
</evidence>